<evidence type="ECO:0000313" key="1">
    <source>
        <dbReference type="EMBL" id="WWQ65819.1"/>
    </source>
</evidence>
<accession>A0ACD5AFC5</accession>
<proteinExistence type="predicted"/>
<name>A0ACD5AFC5_9ACTN</name>
<keyword evidence="2" id="KW-1185">Reference proteome</keyword>
<protein>
    <submittedName>
        <fullName evidence="1">Uncharacterized protein</fullName>
    </submittedName>
</protein>
<sequence length="141" mass="15521">MTDIIADQRSEFIAGLRALADFLEQTPSVRCSSTETLLLNLRTTSAVEEFARQLELPVRYDDEGNATSILRFGPIAYEAFGYVDFDQHLAVKSERDARRWAEQHGLEMRPAAEKLAEFRPVVPLSKAPVAQAPAGAAAVTA</sequence>
<evidence type="ECO:0000313" key="2">
    <source>
        <dbReference type="Proteomes" id="UP001432251"/>
    </source>
</evidence>
<reference evidence="1" key="1">
    <citation type="journal article" date="2025" name="Int. J. Syst. Evol. Microbiol.">
        <title>Streptomyces citrinus sp. nov., with yellow diffusible pigment.</title>
        <authorList>
            <person name="He Y."/>
            <person name="Yang E."/>
            <person name="Xu J."/>
            <person name="Sun Y."/>
            <person name="Sun L."/>
        </authorList>
    </citation>
    <scope>NUCLEOTIDE SEQUENCE</scope>
    <source>
        <strain evidence="1">Q6</strain>
    </source>
</reference>
<organism evidence="1 2">
    <name type="scientific">Streptomyces citrinus</name>
    <dbReference type="NCBI Taxonomy" id="3118173"/>
    <lineage>
        <taxon>Bacteria</taxon>
        <taxon>Bacillati</taxon>
        <taxon>Actinomycetota</taxon>
        <taxon>Actinomycetes</taxon>
        <taxon>Kitasatosporales</taxon>
        <taxon>Streptomycetaceae</taxon>
        <taxon>Streptomyces</taxon>
    </lineage>
</organism>
<dbReference type="EMBL" id="CP146022">
    <property type="protein sequence ID" value="WWQ65819.1"/>
    <property type="molecule type" value="Genomic_DNA"/>
</dbReference>
<gene>
    <name evidence="1" type="ORF">V2W30_22500</name>
</gene>
<dbReference type="Proteomes" id="UP001432251">
    <property type="component" value="Chromosome"/>
</dbReference>